<dbReference type="InterPro" id="IPR036812">
    <property type="entry name" value="NAD(P)_OxRdtase_dom_sf"/>
</dbReference>
<reference evidence="3" key="1">
    <citation type="submission" date="2021-01" db="EMBL/GenBank/DDBJ databases">
        <title>Modified the classification status of verrucomicrobia.</title>
        <authorList>
            <person name="Feng X."/>
        </authorList>
    </citation>
    <scope>NUCLEOTIDE SEQUENCE</scope>
    <source>
        <strain evidence="3">KCTC 13126</strain>
    </source>
</reference>
<proteinExistence type="predicted"/>
<dbReference type="PANTHER" id="PTHR43625:SF5">
    <property type="entry name" value="PYRIDOXAL REDUCTASE, CHLOROPLASTIC"/>
    <property type="match status" value="1"/>
</dbReference>
<name>A0A934RRJ2_9BACT</name>
<protein>
    <submittedName>
        <fullName evidence="3">Aldo/keto reductase</fullName>
    </submittedName>
</protein>
<dbReference type="AlphaFoldDB" id="A0A934RRJ2"/>
<evidence type="ECO:0000313" key="3">
    <source>
        <dbReference type="EMBL" id="MBK1875582.1"/>
    </source>
</evidence>
<comment type="caution">
    <text evidence="3">The sequence shown here is derived from an EMBL/GenBank/DDBJ whole genome shotgun (WGS) entry which is preliminary data.</text>
</comment>
<dbReference type="RefSeq" id="WP_200353800.1">
    <property type="nucleotide sequence ID" value="NZ_JAENIL010000003.1"/>
</dbReference>
<keyword evidence="1" id="KW-0560">Oxidoreductase</keyword>
<dbReference type="GO" id="GO:0005737">
    <property type="term" value="C:cytoplasm"/>
    <property type="evidence" value="ECO:0007669"/>
    <property type="project" value="TreeGrafter"/>
</dbReference>
<accession>A0A934RRJ2</accession>
<dbReference type="PANTHER" id="PTHR43625">
    <property type="entry name" value="AFLATOXIN B1 ALDEHYDE REDUCTASE"/>
    <property type="match status" value="1"/>
</dbReference>
<gene>
    <name evidence="3" type="ORF">JIN87_01815</name>
</gene>
<dbReference type="InterPro" id="IPR023210">
    <property type="entry name" value="NADP_OxRdtase_dom"/>
</dbReference>
<feature type="domain" description="NADP-dependent oxidoreductase" evidence="2">
    <location>
        <begin position="15"/>
        <end position="322"/>
    </location>
</feature>
<dbReference type="GO" id="GO:0016491">
    <property type="term" value="F:oxidoreductase activity"/>
    <property type="evidence" value="ECO:0007669"/>
    <property type="project" value="UniProtKB-KW"/>
</dbReference>
<evidence type="ECO:0000313" key="4">
    <source>
        <dbReference type="Proteomes" id="UP000617628"/>
    </source>
</evidence>
<evidence type="ECO:0000256" key="1">
    <source>
        <dbReference type="ARBA" id="ARBA00023002"/>
    </source>
</evidence>
<dbReference type="Pfam" id="PF00248">
    <property type="entry name" value="Aldo_ket_red"/>
    <property type="match status" value="1"/>
</dbReference>
<dbReference type="Gene3D" id="3.20.20.100">
    <property type="entry name" value="NADP-dependent oxidoreductase domain"/>
    <property type="match status" value="1"/>
</dbReference>
<sequence>MKRKIAGLDLECSALGFGAWAIGGPFWQDQQPLGWGEVDDAESEAALREAIAGGVDFIDTADLYGAGHSEKVIGRVLADTREDIVVSTKCGFCFDEATKQVTGSSSAPEYIRAACQASLKRLGLDRIDLYFLHVPELEGAERVDAFAALGSLVDEGLIRSFGWSTDSVEMASWASELEGCVAIQYERNVLRANPEMDALCESMGLAGVNRSPLAMGMLSRKSIEGRTLSESDIRSKAPEWLSYFENGRPKPEFLSKLLAVREILCSEGRTESQGALAWLWATSEASIPIPGIRTVEQAQSASEAMRLGPLSPSQVEEIRSILKTS</sequence>
<organism evidence="3 4">
    <name type="scientific">Pelagicoccus mobilis</name>
    <dbReference type="NCBI Taxonomy" id="415221"/>
    <lineage>
        <taxon>Bacteria</taxon>
        <taxon>Pseudomonadati</taxon>
        <taxon>Verrucomicrobiota</taxon>
        <taxon>Opitutia</taxon>
        <taxon>Puniceicoccales</taxon>
        <taxon>Pelagicoccaceae</taxon>
        <taxon>Pelagicoccus</taxon>
    </lineage>
</organism>
<dbReference type="InterPro" id="IPR050791">
    <property type="entry name" value="Aldo-Keto_reductase"/>
</dbReference>
<keyword evidence="4" id="KW-1185">Reference proteome</keyword>
<dbReference type="SUPFAM" id="SSF51430">
    <property type="entry name" value="NAD(P)-linked oxidoreductase"/>
    <property type="match status" value="1"/>
</dbReference>
<dbReference type="EMBL" id="JAENIL010000003">
    <property type="protein sequence ID" value="MBK1875582.1"/>
    <property type="molecule type" value="Genomic_DNA"/>
</dbReference>
<dbReference type="CDD" id="cd19086">
    <property type="entry name" value="AKR_AKR11C1"/>
    <property type="match status" value="1"/>
</dbReference>
<dbReference type="Proteomes" id="UP000617628">
    <property type="component" value="Unassembled WGS sequence"/>
</dbReference>
<evidence type="ECO:0000259" key="2">
    <source>
        <dbReference type="Pfam" id="PF00248"/>
    </source>
</evidence>